<organism evidence="1 2">
    <name type="scientific">Neobacillus bataviensis LMG 21833</name>
    <dbReference type="NCBI Taxonomy" id="1117379"/>
    <lineage>
        <taxon>Bacteria</taxon>
        <taxon>Bacillati</taxon>
        <taxon>Bacillota</taxon>
        <taxon>Bacilli</taxon>
        <taxon>Bacillales</taxon>
        <taxon>Bacillaceae</taxon>
        <taxon>Neobacillus</taxon>
    </lineage>
</organism>
<name>K6D2F0_9BACI</name>
<accession>K6D2F0</accession>
<dbReference type="eggNOG" id="ENOG5033D14">
    <property type="taxonomic scope" value="Bacteria"/>
</dbReference>
<sequence>MKDFHCCATCRHFKVEKKAERMKYHCSRLGFETKTNYKFNCWSPKEHVITLMNTDKSK</sequence>
<reference evidence="1 2" key="1">
    <citation type="journal article" date="2012" name="Front. Microbiol.">
        <title>Redundancy and modularity in membrane-associated dissimilatory nitrate reduction in Bacillus.</title>
        <authorList>
            <person name="Heylen K."/>
            <person name="Keltjens J."/>
        </authorList>
    </citation>
    <scope>NUCLEOTIDE SEQUENCE [LARGE SCALE GENOMIC DNA]</scope>
    <source>
        <strain evidence="2">LMG 21833T</strain>
    </source>
</reference>
<dbReference type="RefSeq" id="WP_007085882.1">
    <property type="nucleotide sequence ID" value="NZ_AJLS01000114.1"/>
</dbReference>
<proteinExistence type="predicted"/>
<evidence type="ECO:0000313" key="1">
    <source>
        <dbReference type="EMBL" id="EKN66662.1"/>
    </source>
</evidence>
<protein>
    <submittedName>
        <fullName evidence="1">Uncharacterized protein</fullName>
    </submittedName>
</protein>
<evidence type="ECO:0000313" key="2">
    <source>
        <dbReference type="Proteomes" id="UP000006316"/>
    </source>
</evidence>
<dbReference type="Proteomes" id="UP000006316">
    <property type="component" value="Unassembled WGS sequence"/>
</dbReference>
<dbReference type="PATRIC" id="fig|1117379.3.peg.2978"/>
<comment type="caution">
    <text evidence="1">The sequence shown here is derived from an EMBL/GenBank/DDBJ whole genome shotgun (WGS) entry which is preliminary data.</text>
</comment>
<dbReference type="AlphaFoldDB" id="K6D2F0"/>
<keyword evidence="2" id="KW-1185">Reference proteome</keyword>
<gene>
    <name evidence="1" type="ORF">BABA_14432</name>
</gene>
<dbReference type="EMBL" id="AJLS01000114">
    <property type="protein sequence ID" value="EKN66662.1"/>
    <property type="molecule type" value="Genomic_DNA"/>
</dbReference>